<accession>A0A1I8FDI8</accession>
<dbReference type="WBParaSite" id="maker-unitig_29644-snap-gene-0.1-mRNA-1">
    <property type="protein sequence ID" value="maker-unitig_29644-snap-gene-0.1-mRNA-1"/>
    <property type="gene ID" value="maker-unitig_29644-snap-gene-0.1"/>
</dbReference>
<protein>
    <submittedName>
        <fullName evidence="3">JmjC domain-containing protein</fullName>
    </submittedName>
</protein>
<dbReference type="AlphaFoldDB" id="A0A1I8FDI8"/>
<feature type="region of interest" description="Disordered" evidence="1">
    <location>
        <begin position="29"/>
        <end position="51"/>
    </location>
</feature>
<keyword evidence="2" id="KW-1185">Reference proteome</keyword>
<dbReference type="Proteomes" id="UP000095280">
    <property type="component" value="Unplaced"/>
</dbReference>
<name>A0A1I8FDI8_9PLAT</name>
<proteinExistence type="predicted"/>
<organism evidence="2 3">
    <name type="scientific">Macrostomum lignano</name>
    <dbReference type="NCBI Taxonomy" id="282301"/>
    <lineage>
        <taxon>Eukaryota</taxon>
        <taxon>Metazoa</taxon>
        <taxon>Spiralia</taxon>
        <taxon>Lophotrochozoa</taxon>
        <taxon>Platyhelminthes</taxon>
        <taxon>Rhabditophora</taxon>
        <taxon>Macrostomorpha</taxon>
        <taxon>Macrostomida</taxon>
        <taxon>Macrostomidae</taxon>
        <taxon>Macrostomum</taxon>
    </lineage>
</organism>
<sequence>AHEFLEDSVITNNHVDWQRHRAPTKISRRLGGGGTRWLGKENAADPESSEKSSAELARYALLRVQLARSEARLKSGELKTKKPASKSYFNLRSLLGLDAHFWLVSPGLLHICLLVHGTANDYFSVTTSCPTLEPALLLSAEDFNHGDVEGPNFSLDFFKNLYDSKPDSYKVQDDAGQFFAYKTEFGTLREALHMSEERRQKDWYFAGATRRRDRAEKLRQYYSRRTSCLRMLSLAASTGCSWASPGRAPAAHRLCVRPSWQAQIKAAKSGRWCLRRSVRERLSLLQTSRCMPGDILNIDTNRWYHATYVYPGDFSATIGSDSSNKSSSLRIARQAASIDDAQREDTCDAQLDRVYRRVASIVIHPNLQGYWVLT</sequence>
<feature type="compositionally biased region" description="Basic and acidic residues" evidence="1">
    <location>
        <begin position="38"/>
        <end position="51"/>
    </location>
</feature>
<evidence type="ECO:0000313" key="2">
    <source>
        <dbReference type="Proteomes" id="UP000095280"/>
    </source>
</evidence>
<evidence type="ECO:0000313" key="3">
    <source>
        <dbReference type="WBParaSite" id="maker-unitig_29644-snap-gene-0.1-mRNA-1"/>
    </source>
</evidence>
<evidence type="ECO:0000256" key="1">
    <source>
        <dbReference type="SAM" id="MobiDB-lite"/>
    </source>
</evidence>
<reference evidence="3" key="1">
    <citation type="submission" date="2016-11" db="UniProtKB">
        <authorList>
            <consortium name="WormBaseParasite"/>
        </authorList>
    </citation>
    <scope>IDENTIFICATION</scope>
</reference>